<evidence type="ECO:0000256" key="9">
    <source>
        <dbReference type="NCBIfam" id="TIGR02920"/>
    </source>
</evidence>
<dbReference type="InterPro" id="IPR014269">
    <property type="entry name" value="SecY2"/>
</dbReference>
<dbReference type="NCBIfam" id="TIGR02920">
    <property type="entry name" value="acc_sec_Y2"/>
    <property type="match status" value="1"/>
</dbReference>
<evidence type="ECO:0000313" key="14">
    <source>
        <dbReference type="Proteomes" id="UP000648077"/>
    </source>
</evidence>
<feature type="transmembrane region" description="Helical" evidence="8">
    <location>
        <begin position="131"/>
        <end position="147"/>
    </location>
</feature>
<evidence type="ECO:0000256" key="5">
    <source>
        <dbReference type="ARBA" id="ARBA00022989"/>
    </source>
</evidence>
<dbReference type="GO" id="GO:0006605">
    <property type="term" value="P:protein targeting"/>
    <property type="evidence" value="ECO:0007669"/>
    <property type="project" value="UniProtKB-UniRule"/>
</dbReference>
<dbReference type="OMA" id="LAMNITE"/>
<name>A0A4Q9W398_STAEP</name>
<dbReference type="InterPro" id="IPR023201">
    <property type="entry name" value="SecY_dom_sf"/>
</dbReference>
<evidence type="ECO:0000256" key="7">
    <source>
        <dbReference type="ARBA" id="ARBA00023136"/>
    </source>
</evidence>
<dbReference type="Pfam" id="PF00344">
    <property type="entry name" value="SecY"/>
    <property type="match status" value="1"/>
</dbReference>
<reference evidence="12 13" key="1">
    <citation type="submission" date="2017-10" db="EMBL/GenBank/DDBJ databases">
        <title>genome sequences of Staph epi in chlorhexidine trial.</title>
        <authorList>
            <person name="Greninger A.L."/>
            <person name="Addetia A."/>
            <person name="Qin X."/>
            <person name="Zerr D."/>
        </authorList>
    </citation>
    <scope>NUCLEOTIDE SEQUENCE [LARGE SCALE GENOMIC DNA]</scope>
    <source>
        <strain evidence="12 13">SCH-17</strain>
    </source>
</reference>
<dbReference type="Proteomes" id="UP000622362">
    <property type="component" value="Unassembled WGS sequence"/>
</dbReference>
<organism evidence="10 14">
    <name type="scientific">Staphylococcus epidermidis</name>
    <dbReference type="NCBI Taxonomy" id="1282"/>
    <lineage>
        <taxon>Bacteria</taxon>
        <taxon>Bacillati</taxon>
        <taxon>Bacillota</taxon>
        <taxon>Bacilli</taxon>
        <taxon>Bacillales</taxon>
        <taxon>Staphylococcaceae</taxon>
        <taxon>Staphylococcus</taxon>
    </lineage>
</organism>
<comment type="caution">
    <text evidence="10">The sequence shown here is derived from an EMBL/GenBank/DDBJ whole genome shotgun (WGS) entry which is preliminary data.</text>
</comment>
<evidence type="ECO:0000256" key="3">
    <source>
        <dbReference type="ARBA" id="ARBA00022692"/>
    </source>
</evidence>
<feature type="transmembrane region" description="Helical" evidence="8">
    <location>
        <begin position="367"/>
        <end position="388"/>
    </location>
</feature>
<keyword evidence="4 8" id="KW-0653">Protein transport</keyword>
<evidence type="ECO:0000256" key="6">
    <source>
        <dbReference type="ARBA" id="ARBA00023010"/>
    </source>
</evidence>
<dbReference type="Gene3D" id="1.10.3370.10">
    <property type="entry name" value="SecY subunit domain"/>
    <property type="match status" value="1"/>
</dbReference>
<dbReference type="OrthoDB" id="2055747at2"/>
<keyword evidence="3 8" id="KW-0812">Transmembrane</keyword>
<dbReference type="HAMAP" id="MF_01466">
    <property type="entry name" value="SecY2"/>
    <property type="match status" value="1"/>
</dbReference>
<sequence length="399" mass="45929">MFKKFEYKILYKRIFFTCLILVIYIIGSNISIVSNENLRTHKDSFFKLAITNVGGDLHTLNIFSLGLGPWLSSMIILTLINHKSNDKVKTQTRRERHFKERALTLIISAAQGFYIIHSYINKHAIKDSNMLILLLVLITGTLLMVWLADQNTTYGISGPMPIVLMSLVKSIFNTHFPKLNSSASLITMIIVLLVLALFILFFIELTEYRIEYNDIMNISAKDIPSYLSWKLNPAGSISIMVSLSLFMLTNNIVNFIGRFIVNHNFETHVFNFTNPVGITIYLLLQMILGYFLSRLLINTKRKSKEFLKNGNYFEGIQPGQQTEKFLGSKARRICWFGSIVVAIVLAIPMYSALLVPHLLKEVYFTTQMIVFVYIGINIAETIRAYLYFDSYKQILNKYW</sequence>
<evidence type="ECO:0000313" key="13">
    <source>
        <dbReference type="Proteomes" id="UP000228502"/>
    </source>
</evidence>
<feature type="transmembrane region" description="Helical" evidence="8">
    <location>
        <begin position="14"/>
        <end position="33"/>
    </location>
</feature>
<reference evidence="11" key="3">
    <citation type="submission" date="2020-11" db="EMBL/GenBank/DDBJ databases">
        <title>Molecular epidemiology and genomic profiles of multidrug-resistant bacteria collected from clinical sources in South Africa.</title>
        <authorList>
            <person name="Asante J."/>
            <person name="Amoako D.G."/>
        </authorList>
    </citation>
    <scope>NUCLEOTIDE SEQUENCE</scope>
    <source>
        <strain evidence="11">C68</strain>
    </source>
</reference>
<dbReference type="GeneID" id="50017685"/>
<protein>
    <recommendedName>
        <fullName evidence="8 9">Accessory Sec system protein translocase subunit SecY2</fullName>
    </recommendedName>
</protein>
<keyword evidence="2 8" id="KW-1003">Cell membrane</keyword>
<feature type="transmembrane region" description="Helical" evidence="8">
    <location>
        <begin position="184"/>
        <end position="203"/>
    </location>
</feature>
<keyword evidence="7 8" id="KW-0472">Membrane</keyword>
<comment type="subcellular location">
    <subcellularLocation>
        <location evidence="8">Cell membrane</location>
        <topology evidence="8">Multi-pass membrane protein</topology>
    </subcellularLocation>
</comment>
<dbReference type="SUPFAM" id="SSF103491">
    <property type="entry name" value="Preprotein translocase SecY subunit"/>
    <property type="match status" value="1"/>
</dbReference>
<dbReference type="Proteomes" id="UP000228502">
    <property type="component" value="Unassembled WGS sequence"/>
</dbReference>
<reference evidence="10" key="2">
    <citation type="submission" date="2020-08" db="EMBL/GenBank/DDBJ databases">
        <title>Changes in the skin microbiome associated with squamous cell carcinoma in transplant recipients.</title>
        <authorList>
            <person name="Zaugg J."/>
            <person name="Krueger A."/>
            <person name="Lachner N."/>
        </authorList>
    </citation>
    <scope>NUCLEOTIDE SEQUENCE</scope>
    <source>
        <strain evidence="10">R5988</strain>
    </source>
</reference>
<dbReference type="AlphaFoldDB" id="A0A4Q9W398"/>
<evidence type="ECO:0000256" key="8">
    <source>
        <dbReference type="HAMAP-Rule" id="MF_01466"/>
    </source>
</evidence>
<proteinExistence type="inferred from homology"/>
<dbReference type="EMBL" id="JACGQI010000002">
    <property type="protein sequence ID" value="MBF2229262.1"/>
    <property type="molecule type" value="Genomic_DNA"/>
</dbReference>
<keyword evidence="6 8" id="KW-0811">Translocation</keyword>
<dbReference type="EMBL" id="PEJG01000012">
    <property type="protein sequence ID" value="PIH09627.1"/>
    <property type="molecule type" value="Genomic_DNA"/>
</dbReference>
<dbReference type="PRINTS" id="PR00303">
    <property type="entry name" value="SECYTRNLCASE"/>
</dbReference>
<dbReference type="GO" id="GO:0065002">
    <property type="term" value="P:intracellular protein transmembrane transport"/>
    <property type="evidence" value="ECO:0007669"/>
    <property type="project" value="UniProtKB-UniRule"/>
</dbReference>
<dbReference type="PIRSF" id="PIRSF004557">
    <property type="entry name" value="SecY"/>
    <property type="match status" value="1"/>
</dbReference>
<feature type="transmembrane region" description="Helical" evidence="8">
    <location>
        <begin position="237"/>
        <end position="256"/>
    </location>
</feature>
<feature type="transmembrane region" description="Helical" evidence="8">
    <location>
        <begin position="62"/>
        <end position="81"/>
    </location>
</feature>
<feature type="transmembrane region" description="Helical" evidence="8">
    <location>
        <begin position="154"/>
        <end position="172"/>
    </location>
</feature>
<evidence type="ECO:0000256" key="4">
    <source>
        <dbReference type="ARBA" id="ARBA00022927"/>
    </source>
</evidence>
<comment type="subunit">
    <text evidence="8">Component of the accessory SecA2/SecY2 protein translocase complex required to export cell wall proteins. May form heterotrimers with SecE and SecG subunits.</text>
</comment>
<evidence type="ECO:0000313" key="11">
    <source>
        <dbReference type="EMBL" id="MBF9304027.1"/>
    </source>
</evidence>
<keyword evidence="1 8" id="KW-0813">Transport</keyword>
<dbReference type="InterPro" id="IPR002208">
    <property type="entry name" value="SecY/SEC61-alpha"/>
</dbReference>
<dbReference type="SMR" id="A0A4Q9W398"/>
<evidence type="ECO:0000256" key="2">
    <source>
        <dbReference type="ARBA" id="ARBA00022475"/>
    </source>
</evidence>
<feature type="transmembrane region" description="Helical" evidence="8">
    <location>
        <begin position="276"/>
        <end position="297"/>
    </location>
</feature>
<dbReference type="KEGG" id="seps:DP17_1180"/>
<dbReference type="EMBL" id="JADPYN010000014">
    <property type="protein sequence ID" value="MBF9304027.1"/>
    <property type="molecule type" value="Genomic_DNA"/>
</dbReference>
<gene>
    <name evidence="8 10" type="primary">secY2</name>
    <name evidence="12" type="ORF">CTJ08_09955</name>
    <name evidence="10" type="ORF">H3963_02155</name>
    <name evidence="11" type="ORF">I3V53_08055</name>
</gene>
<dbReference type="RefSeq" id="WP_001831846.1">
    <property type="nucleotide sequence ID" value="NZ_AP019721.1"/>
</dbReference>
<accession>A0A4Q9W398</accession>
<evidence type="ECO:0000313" key="12">
    <source>
        <dbReference type="EMBL" id="PIH09627.1"/>
    </source>
</evidence>
<keyword evidence="5 8" id="KW-1133">Transmembrane helix</keyword>
<comment type="similarity">
    <text evidence="8">Belongs to the SecY/SEC61-alpha family. SecY2 subfamily.</text>
</comment>
<evidence type="ECO:0000313" key="10">
    <source>
        <dbReference type="EMBL" id="MBF2229262.1"/>
    </source>
</evidence>
<dbReference type="Proteomes" id="UP000648077">
    <property type="component" value="Unassembled WGS sequence"/>
</dbReference>
<dbReference type="GO" id="GO:0005886">
    <property type="term" value="C:plasma membrane"/>
    <property type="evidence" value="ECO:0007669"/>
    <property type="project" value="UniProtKB-SubCell"/>
</dbReference>
<feature type="transmembrane region" description="Helical" evidence="8">
    <location>
        <begin position="102"/>
        <end position="119"/>
    </location>
</feature>
<dbReference type="NCBIfam" id="NF009082">
    <property type="entry name" value="PRK12417.1"/>
    <property type="match status" value="1"/>
</dbReference>
<feature type="transmembrane region" description="Helical" evidence="8">
    <location>
        <begin position="333"/>
        <end position="355"/>
    </location>
</feature>
<comment type="function">
    <text evidence="8">Part of the accessory SecA2/SecY2 system specifically required for export of possible cell wall proteins. The central subunit of a protein translocation channel.</text>
</comment>
<evidence type="ECO:0000256" key="1">
    <source>
        <dbReference type="ARBA" id="ARBA00022448"/>
    </source>
</evidence>